<protein>
    <submittedName>
        <fullName evidence="1">Uncharacterized protein</fullName>
    </submittedName>
</protein>
<name>A0A4P6JKV6_KTERU</name>
<keyword evidence="2" id="KW-1185">Reference proteome</keyword>
<proteinExistence type="predicted"/>
<organism evidence="1 2">
    <name type="scientific">Ktedonosporobacter rubrisoli</name>
    <dbReference type="NCBI Taxonomy" id="2509675"/>
    <lineage>
        <taxon>Bacteria</taxon>
        <taxon>Bacillati</taxon>
        <taxon>Chloroflexota</taxon>
        <taxon>Ktedonobacteria</taxon>
        <taxon>Ktedonobacterales</taxon>
        <taxon>Ktedonosporobacteraceae</taxon>
        <taxon>Ktedonosporobacter</taxon>
    </lineage>
</organism>
<evidence type="ECO:0000313" key="1">
    <source>
        <dbReference type="EMBL" id="QBD75703.1"/>
    </source>
</evidence>
<dbReference type="EMBL" id="CP035758">
    <property type="protein sequence ID" value="QBD75703.1"/>
    <property type="molecule type" value="Genomic_DNA"/>
</dbReference>
<dbReference type="OrthoDB" id="9155873at2"/>
<dbReference type="AlphaFoldDB" id="A0A4P6JKV6"/>
<dbReference type="RefSeq" id="WP_129886300.1">
    <property type="nucleotide sequence ID" value="NZ_CP035758.1"/>
</dbReference>
<dbReference type="KEGG" id="kbs:EPA93_06665"/>
<accession>A0A4P6JKV6</accession>
<dbReference type="Proteomes" id="UP000290365">
    <property type="component" value="Chromosome"/>
</dbReference>
<reference evidence="1 2" key="1">
    <citation type="submission" date="2019-01" db="EMBL/GenBank/DDBJ databases">
        <title>Ktedonosporobacter rubrisoli SCAWS-G2.</title>
        <authorList>
            <person name="Huang Y."/>
            <person name="Yan B."/>
        </authorList>
    </citation>
    <scope>NUCLEOTIDE SEQUENCE [LARGE SCALE GENOMIC DNA]</scope>
    <source>
        <strain evidence="1 2">SCAWS-G2</strain>
    </source>
</reference>
<sequence>MAFNGVGNFWIAPNSTVVQDGWGWNGADHGAQYFSANPKTSNVELQMSHETKGRNSSGGVYYGFTVTNLSNVWVNYDLQGGGFS</sequence>
<gene>
    <name evidence="1" type="ORF">EPA93_06665</name>
</gene>
<evidence type="ECO:0000313" key="2">
    <source>
        <dbReference type="Proteomes" id="UP000290365"/>
    </source>
</evidence>